<name>A0AAT9F3L5_SERMA</name>
<evidence type="ECO:0000259" key="2">
    <source>
        <dbReference type="Pfam" id="PF14503"/>
    </source>
</evidence>
<accession>A0AAT9F3L5</accession>
<evidence type="ECO:0008006" key="4">
    <source>
        <dbReference type="Google" id="ProtNLM"/>
    </source>
</evidence>
<dbReference type="InterPro" id="IPR032791">
    <property type="entry name" value="YhfZ_C"/>
</dbReference>
<reference evidence="3" key="1">
    <citation type="journal article" date="2014" name="Genome Biol. Evol.">
        <title>Genome evolution and plasticity of Serratia marcescens, an important multidrug-resistant nosocomial pathogen.</title>
        <authorList>
            <person name="Iguchi A."/>
            <person name="Nagaya Y."/>
            <person name="Pradel E."/>
            <person name="Ooka T."/>
            <person name="Ogura Y."/>
            <person name="Katsura K."/>
            <person name="Kurokawa K."/>
            <person name="Oshima K."/>
            <person name="Hattori M."/>
            <person name="Parkhill J."/>
            <person name="Sebaihia M."/>
            <person name="Coulthurst S.J."/>
            <person name="Gotoh N."/>
            <person name="Thomson N.R."/>
            <person name="Ewbank J.J."/>
            <person name="Hayashi T."/>
        </authorList>
    </citation>
    <scope>NUCLEOTIDE SEQUENCE</scope>
    <source>
        <strain evidence="3">SM39</strain>
    </source>
</reference>
<protein>
    <recommendedName>
        <fullName evidence="4">Transcriptional regulator</fullName>
    </recommendedName>
</protein>
<evidence type="ECO:0000259" key="1">
    <source>
        <dbReference type="Pfam" id="PF14502"/>
    </source>
</evidence>
<dbReference type="NCBIfam" id="NF041241">
    <property type="entry name" value="YhfZ_full"/>
    <property type="match status" value="1"/>
</dbReference>
<feature type="domain" description="YhfZ helix-turn-helix" evidence="1">
    <location>
        <begin position="26"/>
        <end position="72"/>
    </location>
</feature>
<dbReference type="AlphaFoldDB" id="A0AAT9F3L5"/>
<evidence type="ECO:0000313" key="3">
    <source>
        <dbReference type="EMBL" id="BAO36047.1"/>
    </source>
</evidence>
<feature type="domain" description="Uncharacterised protein YhfZ C-terminal" evidence="2">
    <location>
        <begin position="76"/>
        <end position="303"/>
    </location>
</feature>
<sequence>MSRSQFIKKEGLSLSCLAMYLLGCQSGERLKTIGELARDNALSIGLMQAALKTLENAGCITVQRSGRNGSFLTHVDYRSLLDYANISRVVCAMPLPYTREYEGLASGLKREFSDVPFYFAHMRGADIRVECLRNGIYDLAVVSRLAAEEYVSRPENGVKIAATLGEHSWVSHQIIRRRGDHGAVRRVGVDCRSMDQKLLTDMIYDPAAVARVEIPYHDCLSRLENGTIDAVVWNVENRQVLARYGLEAVPLEGDQRVVLATEATILIRSDDRSTGKLLDTFVDTHRVRQHQRAVVSEEIEPSY</sequence>
<dbReference type="Pfam" id="PF14503">
    <property type="entry name" value="YhfZ_C"/>
    <property type="match status" value="1"/>
</dbReference>
<proteinExistence type="predicted"/>
<organism evidence="3">
    <name type="scientific">Serratia marcescens SM39</name>
    <dbReference type="NCBI Taxonomy" id="1334564"/>
    <lineage>
        <taxon>Bacteria</taxon>
        <taxon>Pseudomonadati</taxon>
        <taxon>Pseudomonadota</taxon>
        <taxon>Gammaproteobacteria</taxon>
        <taxon>Enterobacterales</taxon>
        <taxon>Yersiniaceae</taxon>
        <taxon>Serratia</taxon>
    </lineage>
</organism>
<dbReference type="Gene3D" id="3.40.190.10">
    <property type="entry name" value="Periplasmic binding protein-like II"/>
    <property type="match status" value="2"/>
</dbReference>
<dbReference type="SUPFAM" id="SSF53850">
    <property type="entry name" value="Periplasmic binding protein-like II"/>
    <property type="match status" value="1"/>
</dbReference>
<dbReference type="Pfam" id="PF14502">
    <property type="entry name" value="HTH_41"/>
    <property type="match status" value="1"/>
</dbReference>
<gene>
    <name evidence="3" type="ORF">SM39_4110</name>
</gene>
<dbReference type="EMBL" id="AP013063">
    <property type="protein sequence ID" value="BAO36047.1"/>
    <property type="molecule type" value="Genomic_DNA"/>
</dbReference>
<dbReference type="RefSeq" id="WP_041037045.1">
    <property type="nucleotide sequence ID" value="NZ_AP013063.1"/>
</dbReference>
<dbReference type="KEGG" id="smar:SM39_4110"/>
<dbReference type="InterPro" id="IPR041444">
    <property type="entry name" value="HTH_41"/>
</dbReference>